<accession>A0A671K534</accession>
<dbReference type="GO" id="GO:0070507">
    <property type="term" value="P:regulation of microtubule cytoskeleton organization"/>
    <property type="evidence" value="ECO:0007669"/>
    <property type="project" value="TreeGrafter"/>
</dbReference>
<feature type="compositionally biased region" description="Low complexity" evidence="4">
    <location>
        <begin position="559"/>
        <end position="576"/>
    </location>
</feature>
<evidence type="ECO:0000256" key="1">
    <source>
        <dbReference type="ARBA" id="ARBA00010061"/>
    </source>
</evidence>
<gene>
    <name evidence="5" type="primary">LOC107656238</name>
</gene>
<dbReference type="InterPro" id="IPR018477">
    <property type="entry name" value="BICD"/>
</dbReference>
<feature type="region of interest" description="Disordered" evidence="4">
    <location>
        <begin position="346"/>
        <end position="392"/>
    </location>
</feature>
<dbReference type="GO" id="GO:0045505">
    <property type="term" value="F:dynein intermediate chain binding"/>
    <property type="evidence" value="ECO:0007669"/>
    <property type="project" value="TreeGrafter"/>
</dbReference>
<dbReference type="GO" id="GO:0070840">
    <property type="term" value="F:dynein complex binding"/>
    <property type="evidence" value="ECO:0007669"/>
    <property type="project" value="InterPro"/>
</dbReference>
<dbReference type="GO" id="GO:0034452">
    <property type="term" value="F:dynactin binding"/>
    <property type="evidence" value="ECO:0007669"/>
    <property type="project" value="TreeGrafter"/>
</dbReference>
<comment type="similarity">
    <text evidence="1">Belongs to the BicD family.</text>
</comment>
<feature type="coiled-coil region" evidence="3">
    <location>
        <begin position="3"/>
        <end position="72"/>
    </location>
</feature>
<dbReference type="Ensembl" id="ENSSANT00000002610.1">
    <property type="protein sequence ID" value="ENSSANP00000002419.1"/>
    <property type="gene ID" value="ENSSANG00000001385.1"/>
</dbReference>
<feature type="compositionally biased region" description="Low complexity" evidence="4">
    <location>
        <begin position="590"/>
        <end position="609"/>
    </location>
</feature>
<evidence type="ECO:0000313" key="5">
    <source>
        <dbReference type="Ensembl" id="ENSSANP00000002419.1"/>
    </source>
</evidence>
<dbReference type="GO" id="GO:0005794">
    <property type="term" value="C:Golgi apparatus"/>
    <property type="evidence" value="ECO:0007669"/>
    <property type="project" value="TreeGrafter"/>
</dbReference>
<keyword evidence="2 3" id="KW-0175">Coiled coil</keyword>
<dbReference type="GO" id="GO:0072393">
    <property type="term" value="P:microtubule anchoring at microtubule organizing center"/>
    <property type="evidence" value="ECO:0007669"/>
    <property type="project" value="TreeGrafter"/>
</dbReference>
<feature type="compositionally biased region" description="Acidic residues" evidence="4">
    <location>
        <begin position="376"/>
        <end position="385"/>
    </location>
</feature>
<protein>
    <submittedName>
        <fullName evidence="5">Protein bicaudal D homolog 1-like</fullName>
    </submittedName>
</protein>
<dbReference type="PANTHER" id="PTHR31233">
    <property type="entry name" value="BICAUDAL D FAMILY MEMBER"/>
    <property type="match status" value="1"/>
</dbReference>
<feature type="coiled-coil region" evidence="3">
    <location>
        <begin position="695"/>
        <end position="769"/>
    </location>
</feature>
<keyword evidence="6" id="KW-1185">Reference proteome</keyword>
<dbReference type="GO" id="GO:0008093">
    <property type="term" value="F:cytoskeletal anchor activity"/>
    <property type="evidence" value="ECO:0007669"/>
    <property type="project" value="InterPro"/>
</dbReference>
<feature type="coiled-coil region" evidence="3">
    <location>
        <begin position="123"/>
        <end position="244"/>
    </location>
</feature>
<dbReference type="Gene3D" id="6.10.250.2470">
    <property type="match status" value="1"/>
</dbReference>
<dbReference type="PANTHER" id="PTHR31233:SF3">
    <property type="entry name" value="PROTEIN BICAUDAL D HOMOLOG 1"/>
    <property type="match status" value="1"/>
</dbReference>
<feature type="compositionally biased region" description="Basic and acidic residues" evidence="4">
    <location>
        <begin position="350"/>
        <end position="362"/>
    </location>
</feature>
<evidence type="ECO:0000256" key="4">
    <source>
        <dbReference type="SAM" id="MobiDB-lite"/>
    </source>
</evidence>
<evidence type="ECO:0000256" key="3">
    <source>
        <dbReference type="SAM" id="Coils"/>
    </source>
</evidence>
<sequence length="809" mass="91680">MSVDHYRAEVERLTRELAEANREKVRAAECGLVVLEENQTLKQQYAELEADQETLRQELEQLQEAFSQAYTTQRKVAEDGESNEETLLQESATKEAYYMGRLLEQQAKLKSSRSQASCTQTENERLSTILLELRESNEMLELQRSRMREEIREYKFREARLLQDYTELEEENISLQKLVSTLKQNQVEYEGLKHEIKVLEEETALLNSQLEDALCLKDISESQLEEALDSLKSEREQKNTLRKELAHHLTVCDGGFTATSPSSEDGGKCNGHLLQGATGSVLSRLNGDFRPLGLRKTEILTPDLFSELSGPEILKLRQQLQQVEREKASLLNSLQESQALLRHTQGALTEQHEKANRLGERFRKLRRQHSSKENKEEEEDEEEEATCVPGGQEGPSLELLQCKYRVAVTEVVGLKAELKEVKDRYNEYVEARAWVEEQGKVQLRTLETQVAQLERSCRESREKAVNLERELRAANNTGLETQGILGTAQEELATFSEELAQLYHHVCLCNNETPNRVTLDYYRQGRTPTRISTTGHKGQDDYRVLLTPRLARRLAAINAATSTESRSPSNSPSKEPLTAEQSPVRTPLGSPVVSASSSSSSSSPAPESATGSDLRREPTNIHHLNAIIRDQIKHLQKAVDHSLQLSRQRAAASELTPLMDKDKEACMEEILKLKSLLSTKREQIATLRLVLKANKQTAEGALANLKSKYENEKTMVTETMMKLRNELKALKEDAATFSSLRAMFMQRQLAAAEDEKKTLNSLLRMAIQQKLALTQKLEDLEFDQEQSHRPRVGKTLLISSQDTLFSVPI</sequence>
<reference evidence="5" key="1">
    <citation type="submission" date="2025-08" db="UniProtKB">
        <authorList>
            <consortium name="Ensembl"/>
        </authorList>
    </citation>
    <scope>IDENTIFICATION</scope>
</reference>
<dbReference type="GO" id="GO:0005829">
    <property type="term" value="C:cytosol"/>
    <property type="evidence" value="ECO:0007669"/>
    <property type="project" value="TreeGrafter"/>
</dbReference>
<name>A0A671K534_9TELE</name>
<dbReference type="Pfam" id="PF09730">
    <property type="entry name" value="BicD"/>
    <property type="match status" value="1"/>
</dbReference>
<evidence type="ECO:0000313" key="6">
    <source>
        <dbReference type="Proteomes" id="UP000472260"/>
    </source>
</evidence>
<evidence type="ECO:0000256" key="2">
    <source>
        <dbReference type="ARBA" id="ARBA00023054"/>
    </source>
</evidence>
<dbReference type="Proteomes" id="UP000472260">
    <property type="component" value="Unassembled WGS sequence"/>
</dbReference>
<organism evidence="5 6">
    <name type="scientific">Sinocyclocheilus anshuiensis</name>
    <dbReference type="NCBI Taxonomy" id="1608454"/>
    <lineage>
        <taxon>Eukaryota</taxon>
        <taxon>Metazoa</taxon>
        <taxon>Chordata</taxon>
        <taxon>Craniata</taxon>
        <taxon>Vertebrata</taxon>
        <taxon>Euteleostomi</taxon>
        <taxon>Actinopterygii</taxon>
        <taxon>Neopterygii</taxon>
        <taxon>Teleostei</taxon>
        <taxon>Ostariophysi</taxon>
        <taxon>Cypriniformes</taxon>
        <taxon>Cyprinidae</taxon>
        <taxon>Cyprininae</taxon>
        <taxon>Sinocyclocheilus</taxon>
    </lineage>
</organism>
<proteinExistence type="inferred from homology"/>
<reference evidence="5" key="2">
    <citation type="submission" date="2025-09" db="UniProtKB">
        <authorList>
            <consortium name="Ensembl"/>
        </authorList>
    </citation>
    <scope>IDENTIFICATION</scope>
</reference>
<feature type="region of interest" description="Disordered" evidence="4">
    <location>
        <begin position="559"/>
        <end position="618"/>
    </location>
</feature>
<dbReference type="AlphaFoldDB" id="A0A671K534"/>
<feature type="coiled-coil region" evidence="3">
    <location>
        <begin position="411"/>
        <end position="477"/>
    </location>
</feature>
<dbReference type="GO" id="GO:0048260">
    <property type="term" value="P:positive regulation of receptor-mediated endocytosis"/>
    <property type="evidence" value="ECO:0007669"/>
    <property type="project" value="TreeGrafter"/>
</dbReference>